<dbReference type="EMBL" id="CAJOBS010001445">
    <property type="protein sequence ID" value="CAF4731179.1"/>
    <property type="molecule type" value="Genomic_DNA"/>
</dbReference>
<protein>
    <submittedName>
        <fullName evidence="1">Uncharacterized protein</fullName>
    </submittedName>
</protein>
<dbReference type="Proteomes" id="UP000663838">
    <property type="component" value="Unassembled WGS sequence"/>
</dbReference>
<dbReference type="Gene3D" id="3.30.420.10">
    <property type="entry name" value="Ribonuclease H-like superfamily/Ribonuclease H"/>
    <property type="match status" value="1"/>
</dbReference>
<evidence type="ECO:0000313" key="2">
    <source>
        <dbReference type="Proteomes" id="UP000663838"/>
    </source>
</evidence>
<name>A0A821K9S7_9BILA</name>
<sequence>IMKHKDLQNVVLSKYEKGEGRTKRFRDLNCTLCLRTIKRWCKMNRQSGSIQLLKLPGCPRIVHTKGAIEKVKHRLQRKKSISTRQLAGDLVVVPMLTDKHRGKRKKFANWARANFRKEETMNILFSDEKMFDIDGVYYSQNDRVWAVDRADADKKGDIKPKRKFPQKVMVWLGVCSKGGTPSVIIDNDSVDHARYIQEVLPVALEYDNKVLGSQWTFQQDDAKPHIHHLTQRWCQHHFSSFIDKNHWPPNSPDLNPLDYSIWDEFAHATQCQWDKVTSKATLIDELKRSVKTIRQDVVFESCSSWTNRLYRVSKTNGCYLRE</sequence>
<dbReference type="InterPro" id="IPR036397">
    <property type="entry name" value="RNaseH_sf"/>
</dbReference>
<evidence type="ECO:0000313" key="1">
    <source>
        <dbReference type="EMBL" id="CAF4731179.1"/>
    </source>
</evidence>
<dbReference type="AlphaFoldDB" id="A0A821K9S7"/>
<dbReference type="PANTHER" id="PTHR46068">
    <property type="entry name" value="PROTEIN CBG27172"/>
    <property type="match status" value="1"/>
</dbReference>
<feature type="non-terminal residue" evidence="1">
    <location>
        <position position="1"/>
    </location>
</feature>
<comment type="caution">
    <text evidence="1">The sequence shown here is derived from an EMBL/GenBank/DDBJ whole genome shotgun (WGS) entry which is preliminary data.</text>
</comment>
<dbReference type="GO" id="GO:0003676">
    <property type="term" value="F:nucleic acid binding"/>
    <property type="evidence" value="ECO:0007669"/>
    <property type="project" value="InterPro"/>
</dbReference>
<gene>
    <name evidence="1" type="ORF">TOA249_LOCUS18905</name>
</gene>
<accession>A0A821K9S7</accession>
<organism evidence="1 2">
    <name type="scientific">Rotaria socialis</name>
    <dbReference type="NCBI Taxonomy" id="392032"/>
    <lineage>
        <taxon>Eukaryota</taxon>
        <taxon>Metazoa</taxon>
        <taxon>Spiralia</taxon>
        <taxon>Gnathifera</taxon>
        <taxon>Rotifera</taxon>
        <taxon>Eurotatoria</taxon>
        <taxon>Bdelloidea</taxon>
        <taxon>Philodinida</taxon>
        <taxon>Philodinidae</taxon>
        <taxon>Rotaria</taxon>
    </lineage>
</organism>
<proteinExistence type="predicted"/>
<dbReference type="PANTHER" id="PTHR46068:SF1">
    <property type="entry name" value="TRANSPOSASE IS30-LIKE HTH DOMAIN-CONTAINING PROTEIN"/>
    <property type="match status" value="1"/>
</dbReference>
<reference evidence="1" key="1">
    <citation type="submission" date="2021-02" db="EMBL/GenBank/DDBJ databases">
        <authorList>
            <person name="Nowell W R."/>
        </authorList>
    </citation>
    <scope>NUCLEOTIDE SEQUENCE</scope>
</reference>